<keyword evidence="2" id="KW-0472">Membrane</keyword>
<accession>A0ABP6USI8</accession>
<proteinExistence type="predicted"/>
<protein>
    <recommendedName>
        <fullName evidence="3">DUF8175 domain-containing protein</fullName>
    </recommendedName>
</protein>
<comment type="caution">
    <text evidence="4">The sequence shown here is derived from an EMBL/GenBank/DDBJ whole genome shotgun (WGS) entry which is preliminary data.</text>
</comment>
<evidence type="ECO:0000256" key="1">
    <source>
        <dbReference type="SAM" id="MobiDB-lite"/>
    </source>
</evidence>
<dbReference type="EMBL" id="BAABBA010000058">
    <property type="protein sequence ID" value="GAA3514508.1"/>
    <property type="molecule type" value="Genomic_DNA"/>
</dbReference>
<keyword evidence="2" id="KW-0812">Transmembrane</keyword>
<gene>
    <name evidence="4" type="ORF">GCM10022262_42390</name>
</gene>
<feature type="region of interest" description="Disordered" evidence="1">
    <location>
        <begin position="40"/>
        <end position="71"/>
    </location>
</feature>
<keyword evidence="5" id="KW-1185">Reference proteome</keyword>
<name>A0ABP6USI8_9MICO</name>
<dbReference type="InterPro" id="IPR058488">
    <property type="entry name" value="DUF8175"/>
</dbReference>
<feature type="transmembrane region" description="Helical" evidence="2">
    <location>
        <begin position="15"/>
        <end position="35"/>
    </location>
</feature>
<feature type="compositionally biased region" description="Low complexity" evidence="1">
    <location>
        <begin position="46"/>
        <end position="66"/>
    </location>
</feature>
<dbReference type="Pfam" id="PF26526">
    <property type="entry name" value="DUF8175"/>
    <property type="match status" value="1"/>
</dbReference>
<evidence type="ECO:0000313" key="5">
    <source>
        <dbReference type="Proteomes" id="UP001499841"/>
    </source>
</evidence>
<evidence type="ECO:0000313" key="4">
    <source>
        <dbReference type="EMBL" id="GAA3514508.1"/>
    </source>
</evidence>
<evidence type="ECO:0000259" key="3">
    <source>
        <dbReference type="Pfam" id="PF26526"/>
    </source>
</evidence>
<organism evidence="4 5">
    <name type="scientific">Georgenia daeguensis</name>
    <dbReference type="NCBI Taxonomy" id="908355"/>
    <lineage>
        <taxon>Bacteria</taxon>
        <taxon>Bacillati</taxon>
        <taxon>Actinomycetota</taxon>
        <taxon>Actinomycetes</taxon>
        <taxon>Micrococcales</taxon>
        <taxon>Bogoriellaceae</taxon>
        <taxon>Georgenia</taxon>
    </lineage>
</organism>
<dbReference type="RefSeq" id="WP_345045704.1">
    <property type="nucleotide sequence ID" value="NZ_BAABBA010000058.1"/>
</dbReference>
<feature type="domain" description="DUF8175" evidence="3">
    <location>
        <begin position="55"/>
        <end position="244"/>
    </location>
</feature>
<evidence type="ECO:0000256" key="2">
    <source>
        <dbReference type="SAM" id="Phobius"/>
    </source>
</evidence>
<sequence>MASDDSEQNPYTRPGFVAAAIVVALVVILAAVLGYKAVAEPDDPDPTTAPTSFAPTATAAPTDSPSVQGGESVCGLEPVELDGTLNAAPDTEWELVGTSAAPSVENHGPGEVEEDGFRYCYSQTPTGALLAAANTATIGSDPELAVKSVQLLADGAGKEVAAEQAEAALAGGSTGGTVQVAGFRFLNYTGTSAKVDLAFRLSTGELVSQPFDLVWEAGDWKLRTADDGQLLSGISQIPDLTGYVLWAGA</sequence>
<dbReference type="Proteomes" id="UP001499841">
    <property type="component" value="Unassembled WGS sequence"/>
</dbReference>
<keyword evidence="2" id="KW-1133">Transmembrane helix</keyword>
<reference evidence="5" key="1">
    <citation type="journal article" date="2019" name="Int. J. Syst. Evol. Microbiol.">
        <title>The Global Catalogue of Microorganisms (GCM) 10K type strain sequencing project: providing services to taxonomists for standard genome sequencing and annotation.</title>
        <authorList>
            <consortium name="The Broad Institute Genomics Platform"/>
            <consortium name="The Broad Institute Genome Sequencing Center for Infectious Disease"/>
            <person name="Wu L."/>
            <person name="Ma J."/>
        </authorList>
    </citation>
    <scope>NUCLEOTIDE SEQUENCE [LARGE SCALE GENOMIC DNA]</scope>
    <source>
        <strain evidence="5">JCM 17459</strain>
    </source>
</reference>